<evidence type="ECO:0000313" key="2">
    <source>
        <dbReference type="Proteomes" id="UP001193081"/>
    </source>
</evidence>
<organism evidence="1 2">
    <name type="scientific">Candidatus Chloroploca mongolica</name>
    <dbReference type="NCBI Taxonomy" id="2528176"/>
    <lineage>
        <taxon>Bacteria</taxon>
        <taxon>Bacillati</taxon>
        <taxon>Chloroflexota</taxon>
        <taxon>Chloroflexia</taxon>
        <taxon>Chloroflexales</taxon>
        <taxon>Chloroflexineae</taxon>
        <taxon>Oscillochloridaceae</taxon>
        <taxon>Candidatus Chloroploca</taxon>
    </lineage>
</organism>
<protein>
    <recommendedName>
        <fullName evidence="3">DUF4258 domain-containing protein</fullName>
    </recommendedName>
</protein>
<reference evidence="1 2" key="1">
    <citation type="submission" date="2021-03" db="EMBL/GenBank/DDBJ databases">
        <authorList>
            <person name="Grouzdev D.S."/>
        </authorList>
    </citation>
    <scope>NUCLEOTIDE SEQUENCE [LARGE SCALE GENOMIC DNA]</scope>
    <source>
        <strain evidence="1 2">M50-1</strain>
    </source>
</reference>
<evidence type="ECO:0000313" key="1">
    <source>
        <dbReference type="EMBL" id="MBP1467985.1"/>
    </source>
</evidence>
<comment type="caution">
    <text evidence="1">The sequence shown here is derived from an EMBL/GenBank/DDBJ whole genome shotgun (WGS) entry which is preliminary data.</text>
</comment>
<evidence type="ECO:0008006" key="3">
    <source>
        <dbReference type="Google" id="ProtNLM"/>
    </source>
</evidence>
<dbReference type="Proteomes" id="UP001193081">
    <property type="component" value="Unassembled WGS sequence"/>
</dbReference>
<dbReference type="EMBL" id="SIJK02000050">
    <property type="protein sequence ID" value="MBP1467985.1"/>
    <property type="molecule type" value="Genomic_DNA"/>
</dbReference>
<accession>A0ABS4DEY6</accession>
<name>A0ABS4DEY6_9CHLR</name>
<sequence>MEHRRIPQSLVDSVLENPQQVVPEGNGRVAYQSQVDFGGGKIFLLRAIVVDTIDPAIVVTVYRTSKISKYWKTMP</sequence>
<gene>
    <name evidence="1" type="ORF">EYB53_019870</name>
</gene>
<proteinExistence type="predicted"/>
<keyword evidence="2" id="KW-1185">Reference proteome</keyword>